<protein>
    <submittedName>
        <fullName evidence="1">Uncharacterized protein</fullName>
    </submittedName>
</protein>
<organism evidence="1 2">
    <name type="scientific">Eretmocerus hayati</name>
    <dbReference type="NCBI Taxonomy" id="131215"/>
    <lineage>
        <taxon>Eukaryota</taxon>
        <taxon>Metazoa</taxon>
        <taxon>Ecdysozoa</taxon>
        <taxon>Arthropoda</taxon>
        <taxon>Hexapoda</taxon>
        <taxon>Insecta</taxon>
        <taxon>Pterygota</taxon>
        <taxon>Neoptera</taxon>
        <taxon>Endopterygota</taxon>
        <taxon>Hymenoptera</taxon>
        <taxon>Apocrita</taxon>
        <taxon>Proctotrupomorpha</taxon>
        <taxon>Chalcidoidea</taxon>
        <taxon>Aphelinidae</taxon>
        <taxon>Aphelininae</taxon>
        <taxon>Eretmocerus</taxon>
    </lineage>
</organism>
<evidence type="ECO:0000313" key="1">
    <source>
        <dbReference type="EMBL" id="KAJ8687613.1"/>
    </source>
</evidence>
<comment type="caution">
    <text evidence="1">The sequence shown here is derived from an EMBL/GenBank/DDBJ whole genome shotgun (WGS) entry which is preliminary data.</text>
</comment>
<dbReference type="EMBL" id="CM056741">
    <property type="protein sequence ID" value="KAJ8687613.1"/>
    <property type="molecule type" value="Genomic_DNA"/>
</dbReference>
<reference evidence="1" key="1">
    <citation type="submission" date="2023-04" db="EMBL/GenBank/DDBJ databases">
        <title>A chromosome-level genome assembly of the parasitoid wasp Eretmocerus hayati.</title>
        <authorList>
            <person name="Zhong Y."/>
            <person name="Liu S."/>
            <person name="Liu Y."/>
        </authorList>
    </citation>
    <scope>NUCLEOTIDE SEQUENCE</scope>
    <source>
        <strain evidence="1">ZJU_SS_LIU_2023</strain>
    </source>
</reference>
<accession>A0ACC2PXD6</accession>
<name>A0ACC2PXD6_9HYME</name>
<sequence length="257" mass="28556">MLSFIVILCTLGIIIADPISHSREQKKPRFGITEGDAAVIENHPFQINIEVDSKGACSGSIISEQYIITSGGCADIVKRFPNNTVVRSGSSHTGRDGTEHYIDQIITNEDLGGAAISLMRVQTPFRFDRTHKAIPLYGQDEEITTGSVGVVTGWGTTKDDIHDKNDQLYQINMTVLDDKVCRKEYGLIYDNRIMICAMNDEHRGKDICWGDAADPLVIDKRLAGFAIGKKKLCTGTTPVIYTKVAHYHDWIKENIQQ</sequence>
<dbReference type="Proteomes" id="UP001239111">
    <property type="component" value="Chromosome 1"/>
</dbReference>
<evidence type="ECO:0000313" key="2">
    <source>
        <dbReference type="Proteomes" id="UP001239111"/>
    </source>
</evidence>
<keyword evidence="2" id="KW-1185">Reference proteome</keyword>
<gene>
    <name evidence="1" type="ORF">QAD02_023407</name>
</gene>
<proteinExistence type="predicted"/>